<comment type="caution">
    <text evidence="6">Lacks conserved residue(s) required for the propagation of feature annotation.</text>
</comment>
<dbReference type="PIRSF" id="PIRSF038193">
    <property type="entry name" value="Hyaluronidase"/>
    <property type="match status" value="1"/>
</dbReference>
<dbReference type="Proteomes" id="UP000053676">
    <property type="component" value="Unassembled WGS sequence"/>
</dbReference>
<dbReference type="InterPro" id="IPR017853">
    <property type="entry name" value="GH"/>
</dbReference>
<keyword evidence="7" id="KW-0326">Glycosidase</keyword>
<dbReference type="AlphaFoldDB" id="W2SXL9"/>
<dbReference type="InterPro" id="IPR018155">
    <property type="entry name" value="Hyaluronidase"/>
</dbReference>
<dbReference type="Gene3D" id="3.20.20.70">
    <property type="entry name" value="Aldolase class I"/>
    <property type="match status" value="1"/>
</dbReference>
<dbReference type="OMA" id="DKKNVYR"/>
<evidence type="ECO:0000259" key="8">
    <source>
        <dbReference type="PROSITE" id="PS50026"/>
    </source>
</evidence>
<feature type="disulfide bond" evidence="5">
    <location>
        <begin position="54"/>
        <end position="351"/>
    </location>
</feature>
<dbReference type="InterPro" id="IPR000742">
    <property type="entry name" value="EGF"/>
</dbReference>
<keyword evidence="6" id="KW-0245">EGF-like domain</keyword>
<evidence type="ECO:0000256" key="6">
    <source>
        <dbReference type="PROSITE-ProRule" id="PRU00076"/>
    </source>
</evidence>
<protein>
    <recommendedName>
        <fullName evidence="7">Hyaluronidase</fullName>
        <ecNumber evidence="7">3.2.1.35</ecNumber>
    </recommendedName>
</protein>
<dbReference type="EC" id="3.2.1.35" evidence="7"/>
<dbReference type="PROSITE" id="PS00022">
    <property type="entry name" value="EGF_1"/>
    <property type="match status" value="1"/>
</dbReference>
<dbReference type="KEGG" id="nai:NECAME_13094"/>
<dbReference type="OrthoDB" id="5796153at2759"/>
<comment type="similarity">
    <text evidence="1 3 7">Belongs to the glycosyl hydrolase 56 family.</text>
</comment>
<proteinExistence type="inferred from homology"/>
<evidence type="ECO:0000313" key="9">
    <source>
        <dbReference type="EMBL" id="ETN74273.1"/>
    </source>
</evidence>
<keyword evidence="10" id="KW-1185">Reference proteome</keyword>
<comment type="catalytic activity">
    <reaction evidence="7">
        <text>Random hydrolysis of (1-&gt;4)-linkages between N-acetyl-beta-D-glucosamine and D-glucuronate residues in hyaluronate.</text>
        <dbReference type="EC" id="3.2.1.35"/>
    </reaction>
</comment>
<gene>
    <name evidence="9" type="ORF">NECAME_13094</name>
</gene>
<dbReference type="EMBL" id="KI660374">
    <property type="protein sequence ID" value="ETN74273.1"/>
    <property type="molecule type" value="Genomic_DNA"/>
</dbReference>
<evidence type="ECO:0000313" key="10">
    <source>
        <dbReference type="Proteomes" id="UP000053676"/>
    </source>
</evidence>
<name>W2SXL9_NECAM</name>
<dbReference type="InterPro" id="IPR013785">
    <property type="entry name" value="Aldolase_TIM"/>
</dbReference>
<accession>W2SXL9</accession>
<dbReference type="SUPFAM" id="SSF51445">
    <property type="entry name" value="(Trans)glycosidases"/>
    <property type="match status" value="1"/>
</dbReference>
<evidence type="ECO:0000256" key="1">
    <source>
        <dbReference type="ARBA" id="ARBA00008871"/>
    </source>
</evidence>
<feature type="disulfide bond" evidence="6">
    <location>
        <begin position="382"/>
        <end position="391"/>
    </location>
</feature>
<evidence type="ECO:0000256" key="4">
    <source>
        <dbReference type="PIRSR" id="PIRSR038193-1"/>
    </source>
</evidence>
<dbReference type="GO" id="GO:0030214">
    <property type="term" value="P:hyaluronan catabolic process"/>
    <property type="evidence" value="ECO:0007669"/>
    <property type="project" value="TreeGrafter"/>
</dbReference>
<dbReference type="Pfam" id="PF01630">
    <property type="entry name" value="Glyco_hydro_56"/>
    <property type="match status" value="1"/>
</dbReference>
<dbReference type="PROSITE" id="PS50026">
    <property type="entry name" value="EGF_3"/>
    <property type="match status" value="1"/>
</dbReference>
<feature type="disulfide bond" evidence="5">
    <location>
        <begin position="228"/>
        <end position="240"/>
    </location>
</feature>
<dbReference type="PANTHER" id="PTHR11769">
    <property type="entry name" value="HYALURONIDASE"/>
    <property type="match status" value="1"/>
</dbReference>
<dbReference type="GO" id="GO:0004415">
    <property type="term" value="F:hyalurononglucosaminidase activity"/>
    <property type="evidence" value="ECO:0007669"/>
    <property type="project" value="UniProtKB-UniRule"/>
</dbReference>
<evidence type="ECO:0000256" key="3">
    <source>
        <dbReference type="PIRNR" id="PIRNR038193"/>
    </source>
</evidence>
<keyword evidence="7" id="KW-0378">Hydrolase</keyword>
<evidence type="ECO:0000256" key="2">
    <source>
        <dbReference type="ARBA" id="ARBA00023157"/>
    </source>
</evidence>
<dbReference type="PANTHER" id="PTHR11769:SF35">
    <property type="entry name" value="HYALURONIDASE"/>
    <property type="match status" value="1"/>
</dbReference>
<organism evidence="9 10">
    <name type="scientific">Necator americanus</name>
    <name type="common">Human hookworm</name>
    <dbReference type="NCBI Taxonomy" id="51031"/>
    <lineage>
        <taxon>Eukaryota</taxon>
        <taxon>Metazoa</taxon>
        <taxon>Ecdysozoa</taxon>
        <taxon>Nematoda</taxon>
        <taxon>Chromadorea</taxon>
        <taxon>Rhabditida</taxon>
        <taxon>Rhabditina</taxon>
        <taxon>Rhabditomorpha</taxon>
        <taxon>Strongyloidea</taxon>
        <taxon>Ancylostomatidae</taxon>
        <taxon>Bunostominae</taxon>
        <taxon>Necator</taxon>
    </lineage>
</organism>
<reference evidence="10" key="1">
    <citation type="journal article" date="2014" name="Nat. Genet.">
        <title>Genome of the human hookworm Necator americanus.</title>
        <authorList>
            <person name="Tang Y.T."/>
            <person name="Gao X."/>
            <person name="Rosa B.A."/>
            <person name="Abubucker S."/>
            <person name="Hallsworth-Pepin K."/>
            <person name="Martin J."/>
            <person name="Tyagi R."/>
            <person name="Heizer E."/>
            <person name="Zhang X."/>
            <person name="Bhonagiri-Palsikar V."/>
            <person name="Minx P."/>
            <person name="Warren W.C."/>
            <person name="Wang Q."/>
            <person name="Zhan B."/>
            <person name="Hotez P.J."/>
            <person name="Sternberg P.W."/>
            <person name="Dougall A."/>
            <person name="Gaze S.T."/>
            <person name="Mulvenna J."/>
            <person name="Sotillo J."/>
            <person name="Ranganathan S."/>
            <person name="Rabelo E.M."/>
            <person name="Wilson R.K."/>
            <person name="Felgner P.L."/>
            <person name="Bethony J."/>
            <person name="Hawdon J.M."/>
            <person name="Gasser R.B."/>
            <person name="Loukas A."/>
            <person name="Mitreva M."/>
        </authorList>
    </citation>
    <scope>NUCLEOTIDE SEQUENCE [LARGE SCALE GENOMIC DNA]</scope>
</reference>
<dbReference type="GO" id="GO:0005975">
    <property type="term" value="P:carbohydrate metabolic process"/>
    <property type="evidence" value="ECO:0007669"/>
    <property type="project" value="UniProtKB-UniRule"/>
</dbReference>
<keyword evidence="2 5" id="KW-1015">Disulfide bond</keyword>
<sequence length="402" mass="46879">MKKETASITPYFPKSWPAEFQGENLMRFKVFLPLAMPTLLSAFTAHWNFFDKACLNWYTDFDEFNIEVNKGLEFWGEKISIFYEFNFGSYPYYRNYDENEPINGGHPQLCNLTAYLEVVKLNITKRIKDENFAGLAVIDFEHWRPLFDENGYQKMQVYQNVSIKIATEKYPHFTHDQIKEEAKKEYNEAAKGQYFSIVRKREFFLKTIEEARILRPNGKWGFYGFPYCDYDAGTSKKPSCTKTYQDWNNRMMFLFEASDALYPSIYLENKNTPEERSKYVKAILEEALRIANMFSPPLPIYAYTKIEYDSRTKIGNFYNAEDLCSTIKQPADIGVDGIIFWGSSNNIKQRCPFIEKEMDGTVGPCITSQSYVVDPADYKCDCDYGYSGDDCSKKDETITSSK</sequence>
<feature type="domain" description="EGF-like" evidence="8">
    <location>
        <begin position="357"/>
        <end position="392"/>
    </location>
</feature>
<dbReference type="PROSITE" id="PS01186">
    <property type="entry name" value="EGF_2"/>
    <property type="match status" value="1"/>
</dbReference>
<evidence type="ECO:0000256" key="7">
    <source>
        <dbReference type="RuleBase" id="RU610713"/>
    </source>
</evidence>
<dbReference type="STRING" id="51031.W2SXL9"/>
<evidence type="ECO:0000256" key="5">
    <source>
        <dbReference type="PIRSR" id="PIRSR038193-3"/>
    </source>
</evidence>
<dbReference type="PRINTS" id="PR00846">
    <property type="entry name" value="GLHYDRLASE56"/>
</dbReference>
<feature type="active site" description="Proton donor" evidence="4">
    <location>
        <position position="141"/>
    </location>
</feature>